<evidence type="ECO:0000259" key="25">
    <source>
        <dbReference type="PROSITE" id="PS50023"/>
    </source>
</evidence>
<evidence type="ECO:0000256" key="7">
    <source>
        <dbReference type="ARBA" id="ARBA00022490"/>
    </source>
</evidence>
<dbReference type="SMART" id="SM00033">
    <property type="entry name" value="CH"/>
    <property type="match status" value="1"/>
</dbReference>
<accession>A0A669PST0</accession>
<dbReference type="SMART" id="SM01203">
    <property type="entry name" value="DUF3585"/>
    <property type="match status" value="1"/>
</dbReference>
<evidence type="ECO:0000256" key="1">
    <source>
        <dbReference type="ARBA" id="ARBA00001974"/>
    </source>
</evidence>
<evidence type="ECO:0000256" key="22">
    <source>
        <dbReference type="SAM" id="Coils"/>
    </source>
</evidence>
<dbReference type="FunFam" id="2.10.110.10:FF:000043">
    <property type="entry name" value="protein-methionine sulfoxide oxidase MICAL3 isoform X2"/>
    <property type="match status" value="1"/>
</dbReference>
<evidence type="ECO:0000256" key="6">
    <source>
        <dbReference type="ARBA" id="ARBA00022483"/>
    </source>
</evidence>
<protein>
    <recommendedName>
        <fullName evidence="5">F-actin monooxygenase</fullName>
        <ecNumber evidence="5">1.14.13.225</ecNumber>
    </recommendedName>
</protein>
<dbReference type="GO" id="GO:0071949">
    <property type="term" value="F:FAD binding"/>
    <property type="evidence" value="ECO:0007669"/>
    <property type="project" value="InterPro"/>
</dbReference>
<dbReference type="GO" id="GO:0046872">
    <property type="term" value="F:metal ion binding"/>
    <property type="evidence" value="ECO:0007669"/>
    <property type="project" value="UniProtKB-KW"/>
</dbReference>
<evidence type="ECO:0000256" key="10">
    <source>
        <dbReference type="ARBA" id="ARBA00022827"/>
    </source>
</evidence>
<feature type="compositionally biased region" description="Polar residues" evidence="23">
    <location>
        <begin position="1307"/>
        <end position="1325"/>
    </location>
</feature>
<feature type="compositionally biased region" description="Basic and acidic residues" evidence="23">
    <location>
        <begin position="1278"/>
        <end position="1293"/>
    </location>
</feature>
<keyword evidence="14" id="KW-0503">Monooxygenase</keyword>
<feature type="region of interest" description="Disordered" evidence="23">
    <location>
        <begin position="1211"/>
        <end position="1426"/>
    </location>
</feature>
<feature type="region of interest" description="Disordered" evidence="23">
    <location>
        <begin position="1513"/>
        <end position="1624"/>
    </location>
</feature>
<feature type="domain" description="LIM zinc-binding" evidence="25">
    <location>
        <begin position="761"/>
        <end position="823"/>
    </location>
</feature>
<dbReference type="SUPFAM" id="SSF51905">
    <property type="entry name" value="FAD/NAD(P)-binding domain"/>
    <property type="match status" value="1"/>
</dbReference>
<dbReference type="GO" id="GO:0120501">
    <property type="term" value="F:F-actin monooxygenase activity"/>
    <property type="evidence" value="ECO:0007669"/>
    <property type="project" value="UniProtKB-EC"/>
</dbReference>
<feature type="region of interest" description="Disordered" evidence="23">
    <location>
        <begin position="829"/>
        <end position="883"/>
    </location>
</feature>
<keyword evidence="17" id="KW-0009">Actin-binding</keyword>
<dbReference type="GO" id="GO:0005634">
    <property type="term" value="C:nucleus"/>
    <property type="evidence" value="ECO:0007669"/>
    <property type="project" value="UniProtKB-SubCell"/>
</dbReference>
<dbReference type="Gene3D" id="2.10.110.10">
    <property type="entry name" value="Cysteine Rich Protein"/>
    <property type="match status" value="1"/>
</dbReference>
<dbReference type="InterPro" id="IPR057494">
    <property type="entry name" value="Rossman_Mical"/>
</dbReference>
<dbReference type="Proteomes" id="UP000472261">
    <property type="component" value="Unplaced"/>
</dbReference>
<dbReference type="Gene3D" id="1.10.418.10">
    <property type="entry name" value="Calponin-like domain"/>
    <property type="match status" value="1"/>
</dbReference>
<dbReference type="Gene3D" id="3.50.50.60">
    <property type="entry name" value="FAD/NAD(P)-binding domain"/>
    <property type="match status" value="1"/>
</dbReference>
<reference evidence="27" key="2">
    <citation type="submission" date="2025-09" db="UniProtKB">
        <authorList>
            <consortium name="Ensembl"/>
        </authorList>
    </citation>
    <scope>IDENTIFICATION</scope>
</reference>
<evidence type="ECO:0000256" key="21">
    <source>
        <dbReference type="PROSITE-ProRule" id="PRU00125"/>
    </source>
</evidence>
<evidence type="ECO:0000256" key="16">
    <source>
        <dbReference type="ARBA" id="ARBA00023054"/>
    </source>
</evidence>
<feature type="compositionally biased region" description="Polar residues" evidence="23">
    <location>
        <begin position="1222"/>
        <end position="1242"/>
    </location>
</feature>
<feature type="compositionally biased region" description="Basic and acidic residues" evidence="23">
    <location>
        <begin position="1376"/>
        <end position="1388"/>
    </location>
</feature>
<feature type="compositionally biased region" description="Acidic residues" evidence="23">
    <location>
        <begin position="901"/>
        <end position="910"/>
    </location>
</feature>
<feature type="region of interest" description="Disordered" evidence="23">
    <location>
        <begin position="1641"/>
        <end position="1669"/>
    </location>
</feature>
<keyword evidence="6" id="KW-0268">Exocytosis</keyword>
<dbReference type="Pfam" id="PF01494">
    <property type="entry name" value="FAD_binding_3"/>
    <property type="match status" value="1"/>
</dbReference>
<dbReference type="PANTHER" id="PTHR23167">
    <property type="entry name" value="CALPONIN HOMOLOGY DOMAIN-CONTAINING PROTEIN DDB_G0272472-RELATED"/>
    <property type="match status" value="1"/>
</dbReference>
<evidence type="ECO:0000256" key="8">
    <source>
        <dbReference type="ARBA" id="ARBA00022630"/>
    </source>
</evidence>
<dbReference type="CDD" id="cd09439">
    <property type="entry name" value="LIM_Mical"/>
    <property type="match status" value="1"/>
</dbReference>
<dbReference type="InterPro" id="IPR022735">
    <property type="entry name" value="bMERB_dom"/>
</dbReference>
<dbReference type="GO" id="GO:0003779">
    <property type="term" value="F:actin binding"/>
    <property type="evidence" value="ECO:0007669"/>
    <property type="project" value="UniProtKB-KW"/>
</dbReference>
<evidence type="ECO:0000256" key="17">
    <source>
        <dbReference type="ARBA" id="ARBA00023203"/>
    </source>
</evidence>
<evidence type="ECO:0000259" key="24">
    <source>
        <dbReference type="PROSITE" id="PS50021"/>
    </source>
</evidence>
<comment type="catalytic activity">
    <reaction evidence="20">
        <text>L-methionyl-[F-actin] + NADPH + O2 + H(+) = L-methionyl-(R)-S-oxide-[F-actin] + NADP(+) + H2O</text>
        <dbReference type="Rhea" id="RHEA:51308"/>
        <dbReference type="Rhea" id="RHEA-COMP:12953"/>
        <dbReference type="Rhea" id="RHEA-COMP:12956"/>
        <dbReference type="ChEBI" id="CHEBI:15377"/>
        <dbReference type="ChEBI" id="CHEBI:15378"/>
        <dbReference type="ChEBI" id="CHEBI:15379"/>
        <dbReference type="ChEBI" id="CHEBI:16044"/>
        <dbReference type="ChEBI" id="CHEBI:45764"/>
        <dbReference type="ChEBI" id="CHEBI:57783"/>
        <dbReference type="ChEBI" id="CHEBI:58349"/>
        <dbReference type="EC" id="1.14.13.225"/>
    </reaction>
</comment>
<keyword evidence="28" id="KW-1185">Reference proteome</keyword>
<dbReference type="InterPro" id="IPR036872">
    <property type="entry name" value="CH_dom_sf"/>
</dbReference>
<comment type="subcellular location">
    <subcellularLocation>
        <location evidence="3">Cytoplasm</location>
        <location evidence="3">Cytoskeleton</location>
    </subcellularLocation>
    <subcellularLocation>
        <location evidence="2">Nucleus</location>
    </subcellularLocation>
</comment>
<evidence type="ECO:0000256" key="5">
    <source>
        <dbReference type="ARBA" id="ARBA00012709"/>
    </source>
</evidence>
<feature type="compositionally biased region" description="Low complexity" evidence="23">
    <location>
        <begin position="1532"/>
        <end position="1543"/>
    </location>
</feature>
<reference evidence="27" key="1">
    <citation type="submission" date="2025-08" db="UniProtKB">
        <authorList>
            <consortium name="Ensembl"/>
        </authorList>
    </citation>
    <scope>IDENTIFICATION</scope>
</reference>
<feature type="compositionally biased region" description="Low complexity" evidence="23">
    <location>
        <begin position="1086"/>
        <end position="1102"/>
    </location>
</feature>
<dbReference type="PRINTS" id="PR00420">
    <property type="entry name" value="RNGMNOXGNASE"/>
</dbReference>
<dbReference type="GO" id="GO:0005856">
    <property type="term" value="C:cytoskeleton"/>
    <property type="evidence" value="ECO:0007669"/>
    <property type="project" value="UniProtKB-SubCell"/>
</dbReference>
<keyword evidence="10" id="KW-0274">FAD</keyword>
<feature type="compositionally biased region" description="Low complexity" evidence="23">
    <location>
        <begin position="1294"/>
        <end position="1306"/>
    </location>
</feature>
<dbReference type="InterPro" id="IPR002938">
    <property type="entry name" value="FAD-bd"/>
</dbReference>
<evidence type="ECO:0000256" key="3">
    <source>
        <dbReference type="ARBA" id="ARBA00004245"/>
    </source>
</evidence>
<dbReference type="Pfam" id="PF00307">
    <property type="entry name" value="CH"/>
    <property type="match status" value="1"/>
</dbReference>
<feature type="compositionally biased region" description="Basic and acidic residues" evidence="23">
    <location>
        <begin position="1072"/>
        <end position="1081"/>
    </location>
</feature>
<keyword evidence="9 21" id="KW-0479">Metal-binding</keyword>
<organism evidence="27 28">
    <name type="scientific">Phasianus colchicus</name>
    <name type="common">Common pheasant</name>
    <dbReference type="NCBI Taxonomy" id="9054"/>
    <lineage>
        <taxon>Eukaryota</taxon>
        <taxon>Metazoa</taxon>
        <taxon>Chordata</taxon>
        <taxon>Craniata</taxon>
        <taxon>Vertebrata</taxon>
        <taxon>Euteleostomi</taxon>
        <taxon>Archelosauria</taxon>
        <taxon>Archosauria</taxon>
        <taxon>Dinosauria</taxon>
        <taxon>Saurischia</taxon>
        <taxon>Theropoda</taxon>
        <taxon>Coelurosauria</taxon>
        <taxon>Aves</taxon>
        <taxon>Neognathae</taxon>
        <taxon>Galloanserae</taxon>
        <taxon>Galliformes</taxon>
        <taxon>Phasianidae</taxon>
        <taxon>Phasianinae</taxon>
        <taxon>Phasianus</taxon>
    </lineage>
</organism>
<evidence type="ECO:0000256" key="19">
    <source>
        <dbReference type="ARBA" id="ARBA00023242"/>
    </source>
</evidence>
<proteinExistence type="inferred from homology"/>
<dbReference type="FunFam" id="3.50.50.60:FF:000004">
    <property type="entry name" value="protein-methionine sulfoxide oxidase MICAL2 isoform X1"/>
    <property type="match status" value="1"/>
</dbReference>
<feature type="region of interest" description="Disordered" evidence="23">
    <location>
        <begin position="657"/>
        <end position="699"/>
    </location>
</feature>
<feature type="coiled-coil region" evidence="22">
    <location>
        <begin position="1672"/>
        <end position="1725"/>
    </location>
</feature>
<feature type="compositionally biased region" description="Acidic residues" evidence="23">
    <location>
        <begin position="990"/>
        <end position="1023"/>
    </location>
</feature>
<dbReference type="PROSITE" id="PS00478">
    <property type="entry name" value="LIM_DOMAIN_1"/>
    <property type="match status" value="1"/>
</dbReference>
<keyword evidence="15 21" id="KW-0440">LIM domain</keyword>
<comment type="similarity">
    <text evidence="4">Belongs to the Mical family.</text>
</comment>
<evidence type="ECO:0000256" key="11">
    <source>
        <dbReference type="ARBA" id="ARBA00022833"/>
    </source>
</evidence>
<evidence type="ECO:0000256" key="15">
    <source>
        <dbReference type="ARBA" id="ARBA00023038"/>
    </source>
</evidence>
<feature type="compositionally biased region" description="Acidic residues" evidence="23">
    <location>
        <begin position="935"/>
        <end position="948"/>
    </location>
</feature>
<dbReference type="Pfam" id="PF00412">
    <property type="entry name" value="LIM"/>
    <property type="match status" value="1"/>
</dbReference>
<dbReference type="Pfam" id="PF12130">
    <property type="entry name" value="bMERB_dom"/>
    <property type="match status" value="1"/>
</dbReference>
<evidence type="ECO:0000256" key="20">
    <source>
        <dbReference type="ARBA" id="ARBA00049522"/>
    </source>
</evidence>
<evidence type="ECO:0000256" key="4">
    <source>
        <dbReference type="ARBA" id="ARBA00008223"/>
    </source>
</evidence>
<dbReference type="SUPFAM" id="SSF47576">
    <property type="entry name" value="Calponin-homology domain, CH-domain"/>
    <property type="match status" value="1"/>
</dbReference>
<feature type="domain" description="Calponin-homology (CH)" evidence="24">
    <location>
        <begin position="517"/>
        <end position="623"/>
    </location>
</feature>
<evidence type="ECO:0000313" key="27">
    <source>
        <dbReference type="Ensembl" id="ENSPCLP00000004701.1"/>
    </source>
</evidence>
<dbReference type="FunFam" id="1.10.418.10:FF:000026">
    <property type="entry name" value="protein-methionine sulfoxide oxidase MICAL3 isoform X1"/>
    <property type="match status" value="1"/>
</dbReference>
<feature type="compositionally biased region" description="Polar residues" evidence="23">
    <location>
        <begin position="844"/>
        <end position="860"/>
    </location>
</feature>
<feature type="compositionally biased region" description="Acidic residues" evidence="23">
    <location>
        <begin position="1033"/>
        <end position="1043"/>
    </location>
</feature>
<keyword evidence="7" id="KW-0963">Cytoplasm</keyword>
<evidence type="ECO:0000259" key="26">
    <source>
        <dbReference type="PROSITE" id="PS51848"/>
    </source>
</evidence>
<dbReference type="InterPro" id="IPR050540">
    <property type="entry name" value="F-actin_Monoox_Mical"/>
</dbReference>
<dbReference type="InterPro" id="IPR001781">
    <property type="entry name" value="Znf_LIM"/>
</dbReference>
<keyword evidence="13" id="KW-0560">Oxidoreductase</keyword>
<feature type="compositionally biased region" description="Polar residues" evidence="23">
    <location>
        <begin position="1122"/>
        <end position="1144"/>
    </location>
</feature>
<keyword evidence="11 21" id="KW-0862">Zinc</keyword>
<keyword evidence="12" id="KW-0521">NADP</keyword>
<keyword evidence="8" id="KW-0285">Flavoprotein</keyword>
<sequence>MEESKNEKVNQAHVLFDRFVQASTCKGTLKAFQELCDYLELKPKDYRSFYHKLKSKLNYWKAKALWAKLDKRGSHKDYKKGKACANTKCLIIGAGPCGLRTAIDLSFLGAKVVVIEKRDAFSRNNVLHLWPFTIHDLRGLGAKKFYGKFCAGSIDHISIRQLQLILLKVALILGIEIHVNVEFQGLVYPPEDQENERIGWRALVHPKTHPVSEYEFEVIIGGDGRRNTLEGFRRKEFRGKLAIAITANFINRNTTAEAKVEEISGVAFIFNQKFFQDLREATGIDLENIVYYKDDTHYFVMTAKKQSLLDKGVIRHDYADTELLLSRENVDQEALLNYAREAADFSTNQQLPSLDFAINHYGQPDVAMFDFTCMYASENAALVREQNGHQLLVALVGDSLLEPFWPMGTGIARGFLAAMDSAWMVRSWSLGASPLEVLAERESIYRLLPQTTPENVSKNFSHYSIDPATRYPNINVNFLRPQQVRHLYNTGDLKDIHLEIENFVNSRTPKLTRNESVARSSKLLSWCQRQTDGYAGVNVTDLTMSWKSGLALCAIIHRYRPDLIDFDSLDEHNVEKNNQLAFDIAEKEFGISPIMTGKEMASVGEPDKLSMVMYLTQFYEMFKDTIPSSDSVDLNAEEKAALIASTKSPISFLSKLGQSISRKRTPKDKKEKELDGAGKRRKTSQSEDEDIPRSYREERPTLVSALTERRIDAAIGNQNKVKSMATQLLAKFEENAPVQSSTLRRQGSLKKEFPQNLGGSDVCYFCRKRVYVMERLSAEGKFFHRSCFKCEYCATTLRLSSYAYDIEDGKFYCKPHYCYRLSGYAQRKRPAVSGKDTKGPLQDTMASDGSGRANSISSSAERAPGSPNVNGLEEPSLAKRLRGTPERIELENYRLSLQREEELEEVPEETLAEHNLSSVLDKGAEEDVPSSSSESEMEEEDEDEDDELLPQQPPSDLGGVPWKEAVRIHALLKGKSEEEIEAEENHEYDDREEDEEEEEDDEEYEEESSEASCEDNGVEDELGTEPADTEGQAGEEGDTGAELDDGRDVKDPLAAIKSPEARFFPELFLLEEGPKDEIPKDRKAKSPSVPLSPVLSQPVASPETTAPTSPAESQPAAPKLASSPTSSQKPICSQPLPSAETSIPSPVEPPVCFQPGPALTSTPLAKLVLGNQDSEVEKLGSPTTAEEALKRSNLVEEFWMKSAEIRRSLGLTPVDRNKRSESSFPVSALETTPLKTFNSESVTGDERMHLVKPQPAPRRQGLSKLENEQISLLTPKSPSEKELRSSHEVKRDVSSSSGLGLQESSSNMRTLASQSFNTSDSTMLTPPSSPPPPPPQDEEPATLPSTPPVPPHDVRKSFAESVDEIPFADDVEDTYDDRTEDSSLHEKFFTPPTSRPRPEKPLVLPLVKENGGPPPMEGGINQKKRVLPEISAEAKELAEERMRAREKSVKSQALRDAMAKQLCKMKDMEMAAAAAAGATRARKASSMPLKTKELFHDSPKHLALKIAEGSTLKHDAASEKFSTPAADVAGPEGSVTSSEGSSGKSKKRTSLFSPRKNKKEKKSKNDSRLSDKSSGGTEEATKSRSLWKSVFSGYKKDKKKKADDKSCPSTPSSSATVDSGKHKASPLITAADLQLRRHLSFSEDSDLSSDDVLERSSQKSKRERAYTEEELNAKLTRRVQKAARRQAKQEELKRLHRAQIIQRQLEQVEEKQRQLEERGVAVEKALRGEAGMGKKDDPKLMQEWFKLVQEKNALVRYESELMIFARELELEDRQSRLQQELRERMAVEDHLKTDEELSEEKRILNEMLEVVEQRDSLVALLEEQRLREKEEDKDLEAVMLSKGFSLNWS</sequence>
<feature type="compositionally biased region" description="Basic and acidic residues" evidence="23">
    <location>
        <begin position="668"/>
        <end position="678"/>
    </location>
</feature>
<dbReference type="CDD" id="cd21251">
    <property type="entry name" value="CH_MICAL3"/>
    <property type="match status" value="1"/>
</dbReference>
<evidence type="ECO:0000256" key="18">
    <source>
        <dbReference type="ARBA" id="ARBA00023212"/>
    </source>
</evidence>
<dbReference type="Ensembl" id="ENSPCLT00000006570.1">
    <property type="protein sequence ID" value="ENSPCLP00000004701.1"/>
    <property type="gene ID" value="ENSPCLG00000003993.1"/>
</dbReference>
<keyword evidence="19" id="KW-0539">Nucleus</keyword>
<dbReference type="PROSITE" id="PS50023">
    <property type="entry name" value="LIM_DOMAIN_2"/>
    <property type="match status" value="1"/>
</dbReference>
<dbReference type="PROSITE" id="PS51848">
    <property type="entry name" value="BMERB"/>
    <property type="match status" value="1"/>
</dbReference>
<name>A0A669PST0_PHACC</name>
<dbReference type="Pfam" id="PF25413">
    <property type="entry name" value="Rossman_Mical"/>
    <property type="match status" value="1"/>
</dbReference>
<feature type="domain" description="BMERB" evidence="26">
    <location>
        <begin position="1688"/>
        <end position="1837"/>
    </location>
</feature>
<dbReference type="SMART" id="SM00132">
    <property type="entry name" value="LIM"/>
    <property type="match status" value="1"/>
</dbReference>
<feature type="compositionally biased region" description="Acidic residues" evidence="23">
    <location>
        <begin position="1361"/>
        <end position="1375"/>
    </location>
</feature>
<evidence type="ECO:0000256" key="14">
    <source>
        <dbReference type="ARBA" id="ARBA00023033"/>
    </source>
</evidence>
<evidence type="ECO:0000256" key="13">
    <source>
        <dbReference type="ARBA" id="ARBA00023002"/>
    </source>
</evidence>
<dbReference type="SUPFAM" id="SSF57716">
    <property type="entry name" value="Glucocorticoid receptor-like (DNA-binding domain)"/>
    <property type="match status" value="1"/>
</dbReference>
<comment type="cofactor">
    <cofactor evidence="1">
        <name>FAD</name>
        <dbReference type="ChEBI" id="CHEBI:57692"/>
    </cofactor>
</comment>
<keyword evidence="16 22" id="KW-0175">Coiled coil</keyword>
<feature type="compositionally biased region" description="Basic residues" evidence="23">
    <location>
        <begin position="1544"/>
        <end position="1562"/>
    </location>
</feature>
<evidence type="ECO:0000256" key="2">
    <source>
        <dbReference type="ARBA" id="ARBA00004123"/>
    </source>
</evidence>
<evidence type="ECO:0000256" key="9">
    <source>
        <dbReference type="ARBA" id="ARBA00022723"/>
    </source>
</evidence>
<feature type="region of interest" description="Disordered" evidence="23">
    <location>
        <begin position="900"/>
        <end position="1150"/>
    </location>
</feature>
<evidence type="ECO:0000256" key="23">
    <source>
        <dbReference type="SAM" id="MobiDB-lite"/>
    </source>
</evidence>
<evidence type="ECO:0000256" key="12">
    <source>
        <dbReference type="ARBA" id="ARBA00022857"/>
    </source>
</evidence>
<feature type="compositionally biased region" description="Polar residues" evidence="23">
    <location>
        <begin position="1268"/>
        <end position="1277"/>
    </location>
</feature>
<keyword evidence="18" id="KW-0206">Cytoskeleton</keyword>
<dbReference type="InterPro" id="IPR001715">
    <property type="entry name" value="CH_dom"/>
</dbReference>
<feature type="compositionally biased region" description="Polar residues" evidence="23">
    <location>
        <begin position="1607"/>
        <end position="1617"/>
    </location>
</feature>
<evidence type="ECO:0000313" key="28">
    <source>
        <dbReference type="Proteomes" id="UP000472261"/>
    </source>
</evidence>
<dbReference type="GO" id="GO:0006887">
    <property type="term" value="P:exocytosis"/>
    <property type="evidence" value="ECO:0007669"/>
    <property type="project" value="UniProtKB-KW"/>
</dbReference>
<dbReference type="InterPro" id="IPR036188">
    <property type="entry name" value="FAD/NAD-bd_sf"/>
</dbReference>
<dbReference type="EC" id="1.14.13.225" evidence="5"/>
<dbReference type="PROSITE" id="PS50021">
    <property type="entry name" value="CH"/>
    <property type="match status" value="1"/>
</dbReference>
<dbReference type="PANTHER" id="PTHR23167:SF51">
    <property type="entry name" value="[F-ACTIN]-MONOOXYGENASE MICAL3"/>
    <property type="match status" value="1"/>
</dbReference>
<feature type="compositionally biased region" description="Polar residues" evidence="23">
    <location>
        <begin position="1103"/>
        <end position="1112"/>
    </location>
</feature>